<comment type="caution">
    <text evidence="2">The sequence shown here is derived from an EMBL/GenBank/DDBJ whole genome shotgun (WGS) entry which is preliminary data.</text>
</comment>
<dbReference type="OrthoDB" id="2326854at2"/>
<sequence length="128" mass="14596">MKFFKLFTALVLLFSLAGCSASISRDLQDHKWEFTAQKTQQGPMTAQFDDKNVTFIENNESRTYPYQLKKKAYGKTEFILSGHKNVSHRAPTKHFTIKKVGHSYQLSPTNKLAKHSYGPAKLKLLADD</sequence>
<evidence type="ECO:0008006" key="4">
    <source>
        <dbReference type="Google" id="ProtNLM"/>
    </source>
</evidence>
<feature type="signal peptide" evidence="1">
    <location>
        <begin position="1"/>
        <end position="20"/>
    </location>
</feature>
<dbReference type="RefSeq" id="WP_124974542.1">
    <property type="nucleotide sequence ID" value="NZ_BFFP01000002.1"/>
</dbReference>
<evidence type="ECO:0000256" key="1">
    <source>
        <dbReference type="SAM" id="SignalP"/>
    </source>
</evidence>
<reference evidence="2 3" key="1">
    <citation type="journal article" date="2019" name="Int. J. Syst. Evol. Microbiol.">
        <title>Lactobacillus salitolerans sp. nov., a novel lactic acid bacterium isolated from spent mushroom substrates.</title>
        <authorList>
            <person name="Tohno M."/>
            <person name="Tanizawa Y."/>
            <person name="Kojima Y."/>
            <person name="Sakamoto M."/>
            <person name="Nakamura Y."/>
            <person name="Ohkuma M."/>
            <person name="Kobayashi H."/>
        </authorList>
    </citation>
    <scope>NUCLEOTIDE SEQUENCE [LARGE SCALE GENOMIC DNA]</scope>
    <source>
        <strain evidence="2 3">YK43</strain>
    </source>
</reference>
<dbReference type="Proteomes" id="UP000286848">
    <property type="component" value="Unassembled WGS sequence"/>
</dbReference>
<evidence type="ECO:0000313" key="2">
    <source>
        <dbReference type="EMBL" id="GBG93752.1"/>
    </source>
</evidence>
<protein>
    <recommendedName>
        <fullName evidence="4">Lipoprotein</fullName>
    </recommendedName>
</protein>
<keyword evidence="1" id="KW-0732">Signal</keyword>
<name>A0A401IQE5_9LACO</name>
<dbReference type="PROSITE" id="PS51257">
    <property type="entry name" value="PROKAR_LIPOPROTEIN"/>
    <property type="match status" value="1"/>
</dbReference>
<dbReference type="AlphaFoldDB" id="A0A401IQE5"/>
<accession>A0A401IQE5</accession>
<feature type="chain" id="PRO_5039170291" description="Lipoprotein" evidence="1">
    <location>
        <begin position="21"/>
        <end position="128"/>
    </location>
</feature>
<proteinExistence type="predicted"/>
<organism evidence="2 3">
    <name type="scientific">Ligilactobacillus salitolerans</name>
    <dbReference type="NCBI Taxonomy" id="1808352"/>
    <lineage>
        <taxon>Bacteria</taxon>
        <taxon>Bacillati</taxon>
        <taxon>Bacillota</taxon>
        <taxon>Bacilli</taxon>
        <taxon>Lactobacillales</taxon>
        <taxon>Lactobacillaceae</taxon>
        <taxon>Ligilactobacillus</taxon>
    </lineage>
</organism>
<keyword evidence="3" id="KW-1185">Reference proteome</keyword>
<dbReference type="EMBL" id="BFFP01000002">
    <property type="protein sequence ID" value="GBG93752.1"/>
    <property type="molecule type" value="Genomic_DNA"/>
</dbReference>
<evidence type="ECO:0000313" key="3">
    <source>
        <dbReference type="Proteomes" id="UP000286848"/>
    </source>
</evidence>
<gene>
    <name evidence="2" type="ORF">LFYK43_02110</name>
</gene>